<keyword evidence="1" id="KW-0472">Membrane</keyword>
<sequence>MLRSKVFFQILKHRRGHTLIELVVVFCIFLIMFSMFALILRNADRDWEIGRGKIIESREARRAGDKLSGLVREANPDWVINGTHYPVSITNNTRIDFYRPIFNASGIVTSLQKVTFKLDPANASRLLMKEGTAAETVAATSVENFFVDCGCSGCAAVTDACPRVLMEIETRREAGFDWESRITLRNLNMTVSAGTTVEEPAEGEF</sequence>
<dbReference type="Proteomes" id="UP000287243">
    <property type="component" value="Chromosome"/>
</dbReference>
<keyword evidence="1" id="KW-1133">Transmembrane helix</keyword>
<feature type="transmembrane region" description="Helical" evidence="1">
    <location>
        <begin position="20"/>
        <end position="40"/>
    </location>
</feature>
<gene>
    <name evidence="2" type="ORF">BU251_06375</name>
</gene>
<keyword evidence="3" id="KW-1185">Reference proteome</keyword>
<keyword evidence="1" id="KW-0812">Transmembrane</keyword>
<name>A0A410P5Y7_VELA1</name>
<dbReference type="EMBL" id="CP019384">
    <property type="protein sequence ID" value="QAT17374.1"/>
    <property type="molecule type" value="Genomic_DNA"/>
</dbReference>
<dbReference type="RefSeq" id="WP_128700198.1">
    <property type="nucleotide sequence ID" value="NZ_CP019384.1"/>
</dbReference>
<evidence type="ECO:0000256" key="1">
    <source>
        <dbReference type="SAM" id="Phobius"/>
    </source>
</evidence>
<reference evidence="2 3" key="1">
    <citation type="submission" date="2017-01" db="EMBL/GenBank/DDBJ databases">
        <title>First insights into the biology of 'candidatus Vampirococcus archaeovorus'.</title>
        <authorList>
            <person name="Kizina J."/>
            <person name="Jordan S."/>
            <person name="Stueber K."/>
            <person name="Reinhardt R."/>
            <person name="Harder J."/>
        </authorList>
    </citation>
    <scope>NUCLEOTIDE SEQUENCE [LARGE SCALE GENOMIC DNA]</scope>
    <source>
        <strain evidence="2 3">LiM</strain>
    </source>
</reference>
<evidence type="ECO:0000313" key="3">
    <source>
        <dbReference type="Proteomes" id="UP000287243"/>
    </source>
</evidence>
<proteinExistence type="predicted"/>
<accession>A0A410P5Y7</accession>
<dbReference type="KEGG" id="vai:BU251_06375"/>
<dbReference type="AlphaFoldDB" id="A0A410P5Y7"/>
<evidence type="ECO:0000313" key="2">
    <source>
        <dbReference type="EMBL" id="QAT17374.1"/>
    </source>
</evidence>
<protein>
    <submittedName>
        <fullName evidence="2">UDP-3-O-acyl-N-acetylglucosamine deacetylase</fullName>
    </submittedName>
</protein>
<organism evidence="2 3">
    <name type="scientific">Velamenicoccus archaeovorus</name>
    <dbReference type="NCBI Taxonomy" id="1930593"/>
    <lineage>
        <taxon>Bacteria</taxon>
        <taxon>Pseudomonadati</taxon>
        <taxon>Candidatus Omnitrophota</taxon>
        <taxon>Candidatus Velamenicoccus</taxon>
    </lineage>
</organism>